<accession>A0A2S9MGU8</accession>
<feature type="chain" id="PRO_5015771231" evidence="1">
    <location>
        <begin position="20"/>
        <end position="186"/>
    </location>
</feature>
<dbReference type="Pfam" id="PF11745">
    <property type="entry name" value="DUF3304"/>
    <property type="match status" value="1"/>
</dbReference>
<dbReference type="Proteomes" id="UP000238982">
    <property type="component" value="Unassembled WGS sequence"/>
</dbReference>
<dbReference type="EMBL" id="PVGH01000083">
    <property type="protein sequence ID" value="PRF57545.1"/>
    <property type="molecule type" value="Genomic_DNA"/>
</dbReference>
<comment type="caution">
    <text evidence="2">The sequence shown here is derived from an EMBL/GenBank/DDBJ whole genome shotgun (WGS) entry which is preliminary data.</text>
</comment>
<evidence type="ECO:0000313" key="2">
    <source>
        <dbReference type="EMBL" id="PRF57545.1"/>
    </source>
</evidence>
<protein>
    <submittedName>
        <fullName evidence="2">DUF3304 domain-containing protein</fullName>
    </submittedName>
</protein>
<keyword evidence="1" id="KW-0732">Signal</keyword>
<name>A0A2S9MGU8_9BURK</name>
<dbReference type="AlphaFoldDB" id="A0A2S9MGU8"/>
<feature type="signal peptide" evidence="1">
    <location>
        <begin position="1"/>
        <end position="19"/>
    </location>
</feature>
<dbReference type="PROSITE" id="PS51257">
    <property type="entry name" value="PROKAR_LIPOPROTEIN"/>
    <property type="match status" value="1"/>
</dbReference>
<dbReference type="InterPro" id="IPR021733">
    <property type="entry name" value="DUF3304"/>
</dbReference>
<dbReference type="RefSeq" id="WP_105795529.1">
    <property type="nucleotide sequence ID" value="NZ_JAGSWF010000036.1"/>
</dbReference>
<sequence>MIVLVLKRFAGLSVALFLATILGCSDENESNPSDVSGYNYTDYYIAGFRVGSEGDEFPAGGPNIFPKKDGQARSGGGKFICCISIPAHWRPGMKLVVKWRRDTKPYDKDRSGDQWLTATTEVPPYGPRTAGFVVHFLSDDRIRIQIRDEKGILPKIDDDDPYIVQGVLDSELNKKRGEGDERHSMV</sequence>
<gene>
    <name evidence="2" type="ORF">C6Q15_22615</name>
</gene>
<evidence type="ECO:0000256" key="1">
    <source>
        <dbReference type="SAM" id="SignalP"/>
    </source>
</evidence>
<reference evidence="2 3" key="1">
    <citation type="submission" date="2018-03" db="EMBL/GenBank/DDBJ databases">
        <authorList>
            <person name="Keele B.F."/>
        </authorList>
    </citation>
    <scope>NUCLEOTIDE SEQUENCE [LARGE SCALE GENOMIC DNA]</scope>
    <source>
        <strain evidence="2 3">AU19729</strain>
    </source>
</reference>
<evidence type="ECO:0000313" key="3">
    <source>
        <dbReference type="Proteomes" id="UP000238982"/>
    </source>
</evidence>
<proteinExistence type="predicted"/>
<organism evidence="2 3">
    <name type="scientific">Burkholderia multivorans</name>
    <dbReference type="NCBI Taxonomy" id="87883"/>
    <lineage>
        <taxon>Bacteria</taxon>
        <taxon>Pseudomonadati</taxon>
        <taxon>Pseudomonadota</taxon>
        <taxon>Betaproteobacteria</taxon>
        <taxon>Burkholderiales</taxon>
        <taxon>Burkholderiaceae</taxon>
        <taxon>Burkholderia</taxon>
        <taxon>Burkholderia cepacia complex</taxon>
    </lineage>
</organism>